<dbReference type="OrthoDB" id="413402at2759"/>
<comment type="similarity">
    <text evidence="1">Belongs to the menorin family.</text>
</comment>
<accession>A0A6H5GI75</accession>
<dbReference type="AlphaFoldDB" id="A0A6H5GI75"/>
<reference evidence="3 4" key="1">
    <citation type="submission" date="2020-02" db="EMBL/GenBank/DDBJ databases">
        <authorList>
            <person name="Ferguson B K."/>
        </authorList>
    </citation>
    <scope>NUCLEOTIDE SEQUENCE [LARGE SCALE GENOMIC DNA]</scope>
</reference>
<dbReference type="Proteomes" id="UP000479000">
    <property type="component" value="Unassembled WGS sequence"/>
</dbReference>
<dbReference type="PANTHER" id="PTHR21184:SF6">
    <property type="entry name" value="CONSERVED PLASMA MEMBRANE PROTEIN"/>
    <property type="match status" value="1"/>
</dbReference>
<evidence type="ECO:0000313" key="4">
    <source>
        <dbReference type="Proteomes" id="UP000479000"/>
    </source>
</evidence>
<keyword evidence="4" id="KW-1185">Reference proteome</keyword>
<proteinExistence type="inferred from homology"/>
<feature type="domain" description="Menorin-like" evidence="2">
    <location>
        <begin position="86"/>
        <end position="286"/>
    </location>
</feature>
<evidence type="ECO:0000256" key="1">
    <source>
        <dbReference type="ARBA" id="ARBA00044953"/>
    </source>
</evidence>
<organism evidence="3 4">
    <name type="scientific">Nesidiocoris tenuis</name>
    <dbReference type="NCBI Taxonomy" id="355587"/>
    <lineage>
        <taxon>Eukaryota</taxon>
        <taxon>Metazoa</taxon>
        <taxon>Ecdysozoa</taxon>
        <taxon>Arthropoda</taxon>
        <taxon>Hexapoda</taxon>
        <taxon>Insecta</taxon>
        <taxon>Pterygota</taxon>
        <taxon>Neoptera</taxon>
        <taxon>Paraneoptera</taxon>
        <taxon>Hemiptera</taxon>
        <taxon>Heteroptera</taxon>
        <taxon>Panheteroptera</taxon>
        <taxon>Cimicomorpha</taxon>
        <taxon>Miridae</taxon>
        <taxon>Dicyphina</taxon>
        <taxon>Nesidiocoris</taxon>
    </lineage>
</organism>
<evidence type="ECO:0000259" key="2">
    <source>
        <dbReference type="Pfam" id="PF10223"/>
    </source>
</evidence>
<sequence length="320" mass="35190">MVIEIPITFLITCNGNGNWNGNCNYISSKEWEFVMGNGIPFLSTLPDGLWEGNGLTSDTDFSRFTLAHVEKLPSSLLSQTDPIINISLPIMAHPPDNTSDISLEEFLNTALEFHDVSKGIKLDFKSTQAFEASIDLLERAFQDRPLYIPIWINADIMGGPGARDRQHVDPNLFLSTCSSKFPMATISVGWTTMFGTTDDRYTPEDIDRMTEILAKNCIIQPVTFAVRAAFAANSRGVLTSLIKGSSDTTTLTIWASSRGDIVDMDELRALISDVGKDRVYLDLLPDVYESFKSATGNVLSKCALVAASTLLAFGSYHLSH</sequence>
<name>A0A6H5GI75_9HEMI</name>
<protein>
    <recommendedName>
        <fullName evidence="2">Menorin-like domain-containing protein</fullName>
    </recommendedName>
</protein>
<dbReference type="Pfam" id="PF10223">
    <property type="entry name" value="Menorin_N"/>
    <property type="match status" value="1"/>
</dbReference>
<evidence type="ECO:0000313" key="3">
    <source>
        <dbReference type="EMBL" id="CAB0002753.1"/>
    </source>
</evidence>
<dbReference type="InterPro" id="IPR019356">
    <property type="entry name" value="Menorin_dom"/>
</dbReference>
<dbReference type="GO" id="GO:0005615">
    <property type="term" value="C:extracellular space"/>
    <property type="evidence" value="ECO:0007669"/>
    <property type="project" value="TreeGrafter"/>
</dbReference>
<dbReference type="EMBL" id="CADCXU010012867">
    <property type="protein sequence ID" value="CAB0002753.1"/>
    <property type="molecule type" value="Genomic_DNA"/>
</dbReference>
<gene>
    <name evidence="3" type="ORF">NTEN_LOCUS8540</name>
</gene>
<dbReference type="PANTHER" id="PTHR21184">
    <property type="entry name" value="MENORIN (DENDRITIC BRANCHING PROTEIN)"/>
    <property type="match status" value="1"/>
</dbReference>